<keyword evidence="3 7" id="KW-0547">Nucleotide-binding</keyword>
<dbReference type="EC" id="2.7.7.42" evidence="7"/>
<comment type="cofactor">
    <cofactor evidence="7">
        <name>Mg(2+)</name>
        <dbReference type="ChEBI" id="CHEBI:18420"/>
    </cofactor>
</comment>
<dbReference type="PANTHER" id="PTHR30621">
    <property type="entry name" value="GLUTAMINE SYNTHETASE ADENYLYLTRANSFERASE"/>
    <property type="match status" value="1"/>
</dbReference>
<dbReference type="Gene3D" id="1.20.120.1510">
    <property type="match status" value="1"/>
</dbReference>
<dbReference type="AlphaFoldDB" id="A0A1H0CRL1"/>
<evidence type="ECO:0000259" key="9">
    <source>
        <dbReference type="Pfam" id="PF08335"/>
    </source>
</evidence>
<dbReference type="Pfam" id="PF08335">
    <property type="entry name" value="GlnD_UR_UTase"/>
    <property type="match status" value="1"/>
</dbReference>
<dbReference type="GO" id="GO:0016874">
    <property type="term" value="F:ligase activity"/>
    <property type="evidence" value="ECO:0007669"/>
    <property type="project" value="UniProtKB-KW"/>
</dbReference>
<keyword evidence="2 7" id="KW-0548">Nucleotidyltransferase</keyword>
<dbReference type="InterPro" id="IPR023057">
    <property type="entry name" value="GlnE"/>
</dbReference>
<evidence type="ECO:0000259" key="8">
    <source>
        <dbReference type="Pfam" id="PF03710"/>
    </source>
</evidence>
<dbReference type="GO" id="GO:0005524">
    <property type="term" value="F:ATP binding"/>
    <property type="evidence" value="ECO:0007669"/>
    <property type="project" value="UniProtKB-UniRule"/>
</dbReference>
<comment type="catalytic activity">
    <reaction evidence="7">
        <text>[glutamine synthetase]-L-tyrosine + ATP = [glutamine synthetase]-O(4)-(5'-adenylyl)-L-tyrosine + diphosphate</text>
        <dbReference type="Rhea" id="RHEA:18589"/>
        <dbReference type="Rhea" id="RHEA-COMP:10660"/>
        <dbReference type="Rhea" id="RHEA-COMP:10661"/>
        <dbReference type="ChEBI" id="CHEBI:30616"/>
        <dbReference type="ChEBI" id="CHEBI:33019"/>
        <dbReference type="ChEBI" id="CHEBI:46858"/>
        <dbReference type="ChEBI" id="CHEBI:83624"/>
        <dbReference type="EC" id="2.7.7.42"/>
    </reaction>
</comment>
<organism evidence="10 11">
    <name type="scientific">Aureimonas jatrophae</name>
    <dbReference type="NCBI Taxonomy" id="1166073"/>
    <lineage>
        <taxon>Bacteria</taxon>
        <taxon>Pseudomonadati</taxon>
        <taxon>Pseudomonadota</taxon>
        <taxon>Alphaproteobacteria</taxon>
        <taxon>Hyphomicrobiales</taxon>
        <taxon>Aurantimonadaceae</taxon>
        <taxon>Aureimonas</taxon>
    </lineage>
</organism>
<evidence type="ECO:0000313" key="11">
    <source>
        <dbReference type="Proteomes" id="UP000198793"/>
    </source>
</evidence>
<keyword evidence="4 7" id="KW-0067">ATP-binding</keyword>
<dbReference type="InterPro" id="IPR005190">
    <property type="entry name" value="GlnE_rpt_dom"/>
</dbReference>
<dbReference type="NCBIfam" id="NF008292">
    <property type="entry name" value="PRK11072.1"/>
    <property type="match status" value="1"/>
</dbReference>
<evidence type="ECO:0000256" key="1">
    <source>
        <dbReference type="ARBA" id="ARBA00022679"/>
    </source>
</evidence>
<feature type="domain" description="Glutamate-ammonia ligase adenylyltransferase repeated" evidence="8">
    <location>
        <begin position="573"/>
        <end position="812"/>
    </location>
</feature>
<evidence type="ECO:0000256" key="4">
    <source>
        <dbReference type="ARBA" id="ARBA00022840"/>
    </source>
</evidence>
<dbReference type="OrthoDB" id="9759366at2"/>
<proteinExistence type="inferred from homology"/>
<evidence type="ECO:0000256" key="5">
    <source>
        <dbReference type="ARBA" id="ARBA00022842"/>
    </source>
</evidence>
<dbReference type="SUPFAM" id="SSF81593">
    <property type="entry name" value="Nucleotidyltransferase substrate binding subunit/domain"/>
    <property type="match status" value="2"/>
</dbReference>
<dbReference type="Gene3D" id="3.30.460.10">
    <property type="entry name" value="Beta Polymerase, domain 2"/>
    <property type="match status" value="2"/>
</dbReference>
<dbReference type="InterPro" id="IPR043519">
    <property type="entry name" value="NT_sf"/>
</dbReference>
<dbReference type="RefSeq" id="WP_090668157.1">
    <property type="nucleotide sequence ID" value="NZ_FNIT01000001.1"/>
</dbReference>
<dbReference type="NCBIfam" id="NF010706">
    <property type="entry name" value="PRK14108.1"/>
    <property type="match status" value="1"/>
</dbReference>
<dbReference type="PANTHER" id="PTHR30621:SF0">
    <property type="entry name" value="BIFUNCTIONAL GLUTAMINE SYNTHETASE ADENYLYLTRANSFERASE_ADENYLYL-REMOVING ENZYME"/>
    <property type="match status" value="1"/>
</dbReference>
<dbReference type="GO" id="GO:0000820">
    <property type="term" value="P:regulation of glutamine family amino acid metabolic process"/>
    <property type="evidence" value="ECO:0007669"/>
    <property type="project" value="UniProtKB-UniRule"/>
</dbReference>
<reference evidence="10 11" key="1">
    <citation type="submission" date="2016-10" db="EMBL/GenBank/DDBJ databases">
        <authorList>
            <person name="de Groot N.N."/>
        </authorList>
    </citation>
    <scope>NUCLEOTIDE SEQUENCE [LARGE SCALE GENOMIC DNA]</scope>
    <source>
        <strain evidence="11">L7-484,KACC 16230,DSM 25025</strain>
    </source>
</reference>
<dbReference type="Proteomes" id="UP000198793">
    <property type="component" value="Unassembled WGS sequence"/>
</dbReference>
<name>A0A1H0CRL1_9HYPH</name>
<evidence type="ECO:0000256" key="7">
    <source>
        <dbReference type="HAMAP-Rule" id="MF_00802"/>
    </source>
</evidence>
<evidence type="ECO:0000256" key="2">
    <source>
        <dbReference type="ARBA" id="ARBA00022695"/>
    </source>
</evidence>
<keyword evidence="5 7" id="KW-0460">Magnesium</keyword>
<gene>
    <name evidence="7" type="primary">glnE</name>
    <name evidence="10" type="ORF">SAMN05192530_101430</name>
</gene>
<dbReference type="CDD" id="cd05401">
    <property type="entry name" value="NT_GlnE_GlnD_like"/>
    <property type="match status" value="2"/>
</dbReference>
<dbReference type="STRING" id="1166073.SAMN05192530_101430"/>
<dbReference type="GO" id="GO:0047388">
    <property type="term" value="F:[glutamine synthetase]-adenylyl-L-tyrosine phosphorylase activity"/>
    <property type="evidence" value="ECO:0007669"/>
    <property type="project" value="UniProtKB-EC"/>
</dbReference>
<feature type="domain" description="PII-uridylyltransferase/Glutamine-synthetase adenylyltransferase" evidence="9">
    <location>
        <begin position="324"/>
        <end position="465"/>
    </location>
</feature>
<keyword evidence="10" id="KW-0436">Ligase</keyword>
<accession>A0A1H0CRL1</accession>
<protein>
    <recommendedName>
        <fullName evidence="7">Bifunctional glutamine synthetase adenylyltransferase/adenylyl-removing enzyme</fullName>
    </recommendedName>
    <alternativeName>
        <fullName evidence="7">ATP:glutamine synthetase adenylyltransferase</fullName>
    </alternativeName>
    <alternativeName>
        <fullName evidence="7">ATase</fullName>
    </alternativeName>
    <domain>
        <recommendedName>
            <fullName evidence="7">Glutamine synthetase adenylyl-L-tyrosine phosphorylase</fullName>
            <ecNumber evidence="7">2.7.7.89</ecNumber>
        </recommendedName>
        <alternativeName>
            <fullName evidence="7">Adenylyl removase</fullName>
            <shortName evidence="7">AR</shortName>
            <shortName evidence="7">AT-N</shortName>
        </alternativeName>
    </domain>
    <domain>
        <recommendedName>
            <fullName evidence="7">Glutamine synthetase adenylyl transferase</fullName>
            <ecNumber evidence="7">2.7.7.42</ecNumber>
        </recommendedName>
        <alternativeName>
            <fullName evidence="7">Adenylyl transferase</fullName>
            <shortName evidence="7">AT</shortName>
            <shortName evidence="7">AT-C</shortName>
        </alternativeName>
    </domain>
</protein>
<comment type="catalytic activity">
    <reaction evidence="7">
        <text>[glutamine synthetase]-O(4)-(5'-adenylyl)-L-tyrosine + phosphate = [glutamine synthetase]-L-tyrosine + ADP</text>
        <dbReference type="Rhea" id="RHEA:43716"/>
        <dbReference type="Rhea" id="RHEA-COMP:10660"/>
        <dbReference type="Rhea" id="RHEA-COMP:10661"/>
        <dbReference type="ChEBI" id="CHEBI:43474"/>
        <dbReference type="ChEBI" id="CHEBI:46858"/>
        <dbReference type="ChEBI" id="CHEBI:83624"/>
        <dbReference type="ChEBI" id="CHEBI:456216"/>
        <dbReference type="EC" id="2.7.7.89"/>
    </reaction>
</comment>
<dbReference type="GO" id="GO:0000287">
    <property type="term" value="F:magnesium ion binding"/>
    <property type="evidence" value="ECO:0007669"/>
    <property type="project" value="UniProtKB-UniRule"/>
</dbReference>
<comment type="function">
    <text evidence="7">Involved in the regulation of glutamine synthetase GlnA, a key enzyme in the process to assimilate ammonia. When cellular nitrogen levels are high, the C-terminal adenylyl transferase (AT) inactivates GlnA by covalent transfer of an adenylyl group from ATP to specific tyrosine residue of GlnA, thus reducing its activity. Conversely, when nitrogen levels are low, the N-terminal adenylyl removase (AR) activates GlnA by removing the adenylyl group by phosphorolysis, increasing its activity. The regulatory region of GlnE binds the signal transduction protein PII (GlnB) which indicates the nitrogen status of the cell.</text>
</comment>
<feature type="region of interest" description="Adenylyl removase" evidence="7">
    <location>
        <begin position="1"/>
        <end position="469"/>
    </location>
</feature>
<dbReference type="EMBL" id="FNIT01000001">
    <property type="protein sequence ID" value="SDN60465.1"/>
    <property type="molecule type" value="Genomic_DNA"/>
</dbReference>
<dbReference type="InterPro" id="IPR013546">
    <property type="entry name" value="PII_UdlTrfase/GS_AdlTrfase"/>
</dbReference>
<dbReference type="GO" id="GO:0008882">
    <property type="term" value="F:[glutamate-ammonia-ligase] adenylyltransferase activity"/>
    <property type="evidence" value="ECO:0007669"/>
    <property type="project" value="UniProtKB-UniRule"/>
</dbReference>
<dbReference type="EC" id="2.7.7.89" evidence="7"/>
<dbReference type="Pfam" id="PF03710">
    <property type="entry name" value="GlnE"/>
    <property type="match status" value="2"/>
</dbReference>
<evidence type="ECO:0000313" key="10">
    <source>
        <dbReference type="EMBL" id="SDN60465.1"/>
    </source>
</evidence>
<dbReference type="HAMAP" id="MF_00802">
    <property type="entry name" value="GlnE"/>
    <property type="match status" value="1"/>
</dbReference>
<evidence type="ECO:0000256" key="3">
    <source>
        <dbReference type="ARBA" id="ARBA00022741"/>
    </source>
</evidence>
<dbReference type="GO" id="GO:0005829">
    <property type="term" value="C:cytosol"/>
    <property type="evidence" value="ECO:0007669"/>
    <property type="project" value="TreeGrafter"/>
</dbReference>
<sequence length="977" mass="106604">MERASGAASELRIGGGLPLSAYDADLAARRSSELAERAAETGCDRLADWLRSARVDARLAAVWSLSPHLFSIAHAHPDWLQQLFDEDAGARVEAIIAGLAVPVMDGASEAEVMTQLRRAKAEASLLVALRDLLGAATPDRTCRDLSALAQAAVGHAIRFLALDLDRRGALQLPDRADPERGLGLFALGMGKLGGAELNYSSDIDLILFFDPDAPAVMDPADSVETFGKLARRLVRMIGERTREGYVFRTDLRLRPDPSAMPLAIPLPAALVYYEGSGRDWERAAMIKARVVAGDREAGAAFLQEITPFVWRRYLDFVAIRDIRNMKARIDQHRGFTGIEVAGHNLKLGRGGIREIEFFAQAQQLIAGGRAPRLRTRRTDEALEQLAASDWIDAEVAAEMTRAYWFLRRAEHAVQMIADEQTHTLPDSADALETVARLCNQPDAAHFASALTGHLERVERRFSALFADGRDDDATDTFGDDDATRERLAALGYRRPADMARILGGWTEGRLRATRSEAAREPLGRVLPRLLQSFAAAPDPDSALAEFDRFLAGLPAGLQFFSLIASNPRLLDLLTLIVTSAPELGRTITARPHVFDALLEPAFFRDVPGADARRRQLAVFLAEATSLEERLVRLRIFASEGRFLIGVRLLSGAIEGPAAGEAFTTLAEVVIEAVLDAVLTEFMKAHGEVAGGRVAVLGLGRLGSRELTASSDVDLMLLYDHDEGAEESDGPRPLPVSTYYMRLTQRLIAALSAPMAEGLLYAVDFRLRPSGNKGPLATHIDAFRRYQAEAWTWERMALTRSHPVAGNEALQVDIVAAIRETIAAHRDDPLLSDDVADMRARLDVQKPARGLLDLKRLPGGLTDLEFLAQWAILTGRAPLEAVGRPTGEVLRHLRPEDRAGLALEPSDAMERLTRLVQLLRLGTGTANRVADLPLGLARRIASSLDLAEPAAIETEVADTARGVREMFSALLPFDPKLG</sequence>
<feature type="region of interest" description="Adenylyl transferase" evidence="7">
    <location>
        <begin position="475"/>
        <end position="977"/>
    </location>
</feature>
<dbReference type="SUPFAM" id="SSF81301">
    <property type="entry name" value="Nucleotidyltransferase"/>
    <property type="match status" value="2"/>
</dbReference>
<keyword evidence="11" id="KW-1185">Reference proteome</keyword>
<comment type="similarity">
    <text evidence="7">Belongs to the GlnE family.</text>
</comment>
<dbReference type="Gene3D" id="1.20.120.330">
    <property type="entry name" value="Nucleotidyltransferases domain 2"/>
    <property type="match status" value="2"/>
</dbReference>
<feature type="domain" description="Glutamate-ammonia ligase adenylyltransferase repeated" evidence="8">
    <location>
        <begin position="58"/>
        <end position="303"/>
    </location>
</feature>
<evidence type="ECO:0000256" key="6">
    <source>
        <dbReference type="ARBA" id="ARBA00023268"/>
    </source>
</evidence>
<keyword evidence="6 7" id="KW-0511">Multifunctional enzyme</keyword>
<keyword evidence="1 7" id="KW-0808">Transferase</keyword>